<proteinExistence type="predicted"/>
<sequence>MKLTSTQVAQIRVWRVDQEMTWREVARAAADAWGSDHGGNQRVGEELCRAAALALGEDPNAEPWN</sequence>
<evidence type="ECO:0000313" key="1">
    <source>
        <dbReference type="EMBL" id="GLY78288.1"/>
    </source>
</evidence>
<accession>A0A9W6RMB0</accession>
<gene>
    <name evidence="1" type="ORF">Airi01_065550</name>
    <name evidence="2" type="ORF">Airi02_058610</name>
</gene>
<dbReference type="Proteomes" id="UP001165135">
    <property type="component" value="Unassembled WGS sequence"/>
</dbReference>
<evidence type="ECO:0000313" key="3">
    <source>
        <dbReference type="Proteomes" id="UP001165074"/>
    </source>
</evidence>
<dbReference type="EMBL" id="BSTJ01000009">
    <property type="protein sequence ID" value="GLY78288.1"/>
    <property type="molecule type" value="Genomic_DNA"/>
</dbReference>
<protein>
    <submittedName>
        <fullName evidence="1">Uncharacterized protein</fullName>
    </submittedName>
</protein>
<dbReference type="Proteomes" id="UP001165074">
    <property type="component" value="Unassembled WGS sequence"/>
</dbReference>
<dbReference type="EMBL" id="BSTK01000009">
    <property type="protein sequence ID" value="GLY87932.1"/>
    <property type="molecule type" value="Genomic_DNA"/>
</dbReference>
<reference evidence="1" key="1">
    <citation type="submission" date="2023-03" db="EMBL/GenBank/DDBJ databases">
        <title>Actinoallomurus iriomotensis NBRC 103681.</title>
        <authorList>
            <person name="Ichikawa N."/>
            <person name="Sato H."/>
            <person name="Tonouchi N."/>
        </authorList>
    </citation>
    <scope>NUCLEOTIDE SEQUENCE</scope>
    <source>
        <strain evidence="1">NBRC 103681</strain>
    </source>
</reference>
<evidence type="ECO:0000313" key="4">
    <source>
        <dbReference type="Proteomes" id="UP001165135"/>
    </source>
</evidence>
<evidence type="ECO:0000313" key="2">
    <source>
        <dbReference type="EMBL" id="GLY87932.1"/>
    </source>
</evidence>
<dbReference type="RefSeq" id="WP_285577378.1">
    <property type="nucleotide sequence ID" value="NZ_BSTK01000009.1"/>
</dbReference>
<keyword evidence="3" id="KW-1185">Reference proteome</keyword>
<reference evidence="2" key="2">
    <citation type="submission" date="2023-03" db="EMBL/GenBank/DDBJ databases">
        <title>Actinoallomurus iriomotensis NBRC 103684.</title>
        <authorList>
            <person name="Ichikawa N."/>
            <person name="Sato H."/>
            <person name="Tonouchi N."/>
        </authorList>
    </citation>
    <scope>NUCLEOTIDE SEQUENCE</scope>
    <source>
        <strain evidence="2">NBRC 103684</strain>
    </source>
</reference>
<organism evidence="1 4">
    <name type="scientific">Actinoallomurus iriomotensis</name>
    <dbReference type="NCBI Taxonomy" id="478107"/>
    <lineage>
        <taxon>Bacteria</taxon>
        <taxon>Bacillati</taxon>
        <taxon>Actinomycetota</taxon>
        <taxon>Actinomycetes</taxon>
        <taxon>Streptosporangiales</taxon>
        <taxon>Thermomonosporaceae</taxon>
        <taxon>Actinoallomurus</taxon>
    </lineage>
</organism>
<dbReference type="AlphaFoldDB" id="A0A9W6RMB0"/>
<comment type="caution">
    <text evidence="1">The sequence shown here is derived from an EMBL/GenBank/DDBJ whole genome shotgun (WGS) entry which is preliminary data.</text>
</comment>
<name>A0A9W6RMB0_9ACTN</name>